<comment type="caution">
    <text evidence="2">The sequence shown here is derived from an EMBL/GenBank/DDBJ whole genome shotgun (WGS) entry which is preliminary data.</text>
</comment>
<feature type="compositionally biased region" description="Low complexity" evidence="1">
    <location>
        <begin position="117"/>
        <end position="127"/>
    </location>
</feature>
<feature type="compositionally biased region" description="Basic and acidic residues" evidence="1">
    <location>
        <begin position="353"/>
        <end position="368"/>
    </location>
</feature>
<feature type="compositionally biased region" description="Polar residues" evidence="1">
    <location>
        <begin position="54"/>
        <end position="76"/>
    </location>
</feature>
<evidence type="ECO:0000313" key="3">
    <source>
        <dbReference type="Proteomes" id="UP000327013"/>
    </source>
</evidence>
<sequence>MKQQQIKGFFHQFTREGKLESGHNSPARTLHRPLRSKDVAGTDSVLLAAIPRSRTPTNGSRDYTTTASPSTAPMHTSSATFVDFRRPQTHQDKLASLDDPSLLLSKYTDENSAAGASKADAAGSESGLCKSVVSPAGSVRSKRSRSEGEDKDDGEAESSSQNRKLVKTIHQQTVAPTPSSNAHSSSLARPGFVSHPPFSLTERVEGTVAPSSSILIILSQTPSEPIRSQRTVVESSQDSEEASEILYQPITPTDNFEHVDRDYDSDSSLEILRGFTPSKRAVSRSRSSSRCSPEPMHDVLHKAERTTRSQLGTVRPTRHFTPPKFVKSEQGGRIFLEKMIKQRQRDMAAQAETNRHREALNDTRKRDEEEGGSDNGAARTELLKSLADVDDNDGHTQRLKLAMGRTEAMKVAKHWYFFDSRPQSETIEGVPPFPAWEAVEYVHLCHLIDSAAREHSFLTGFANECLCKDECPPQLRQWLWHSAFSEVRDDLAQAYMHAFKICARDPGQHVLPSLIQETLQQMGASETTATMSGMVEPTDSMWSTSEASAEPPLARLPLLLNMICDVCESLSNPTKAYILNMLLRMGMDDNVTADRKVRPVLHGCLKVVVESFSADSGSDMLLETGLGLFKSVHNLTLRSRMVSAMPDTTLKLHQYKRRLALAFFFNDTALLEVSLEEVSALAARIASKLKRLDVLDSTIDYADIAAQVLLLDIGIGEGFPVQSRAIAEEEEGGECEFNASVDEMSRQVKQLFSRIIDTGASHMGRTEAKGALERLQCRLDYAVRSKVKPKENIFDDVMSKRGLGQGTKSAAMMEAFLQRRRPANKQGSAGTVSATIA</sequence>
<dbReference type="EMBL" id="VIBQ01000009">
    <property type="protein sequence ID" value="KAB8337154.1"/>
    <property type="molecule type" value="Genomic_DNA"/>
</dbReference>
<keyword evidence="3" id="KW-1185">Reference proteome</keyword>
<dbReference type="AlphaFoldDB" id="A0A5N6KPS1"/>
<feature type="compositionally biased region" description="Polar residues" evidence="1">
    <location>
        <begin position="157"/>
        <end position="187"/>
    </location>
</feature>
<accession>A0A5N6KPS1</accession>
<reference evidence="2 3" key="1">
    <citation type="submission" date="2019-06" db="EMBL/GenBank/DDBJ databases">
        <title>A chromosomal-level reference genome of Carpinus fangiana (Coryloideae, Betulaceae).</title>
        <authorList>
            <person name="Yang X."/>
            <person name="Wang Z."/>
            <person name="Zhang L."/>
            <person name="Hao G."/>
            <person name="Liu J."/>
            <person name="Yang Y."/>
        </authorList>
    </citation>
    <scope>NUCLEOTIDE SEQUENCE [LARGE SCALE GENOMIC DNA]</scope>
    <source>
        <strain evidence="2">Cfa_2016G</strain>
        <tissue evidence="2">Leaf</tissue>
    </source>
</reference>
<protein>
    <submittedName>
        <fullName evidence="2">Uncharacterized protein</fullName>
    </submittedName>
</protein>
<feature type="region of interest" description="Disordered" evidence="1">
    <location>
        <begin position="1"/>
        <end position="76"/>
    </location>
</feature>
<evidence type="ECO:0000313" key="2">
    <source>
        <dbReference type="EMBL" id="KAB8337154.1"/>
    </source>
</evidence>
<name>A0A5N6KPS1_9ROSI</name>
<organism evidence="2 3">
    <name type="scientific">Carpinus fangiana</name>
    <dbReference type="NCBI Taxonomy" id="176857"/>
    <lineage>
        <taxon>Eukaryota</taxon>
        <taxon>Viridiplantae</taxon>
        <taxon>Streptophyta</taxon>
        <taxon>Embryophyta</taxon>
        <taxon>Tracheophyta</taxon>
        <taxon>Spermatophyta</taxon>
        <taxon>Magnoliopsida</taxon>
        <taxon>eudicotyledons</taxon>
        <taxon>Gunneridae</taxon>
        <taxon>Pentapetalae</taxon>
        <taxon>rosids</taxon>
        <taxon>fabids</taxon>
        <taxon>Fagales</taxon>
        <taxon>Betulaceae</taxon>
        <taxon>Carpinus</taxon>
    </lineage>
</organism>
<feature type="region of interest" description="Disordered" evidence="1">
    <location>
        <begin position="117"/>
        <end position="190"/>
    </location>
</feature>
<feature type="region of interest" description="Disordered" evidence="1">
    <location>
        <begin position="344"/>
        <end position="378"/>
    </location>
</feature>
<gene>
    <name evidence="2" type="ORF">FH972_021459</name>
</gene>
<dbReference type="OrthoDB" id="5350396at2759"/>
<proteinExistence type="predicted"/>
<dbReference type="Proteomes" id="UP000327013">
    <property type="component" value="Unassembled WGS sequence"/>
</dbReference>
<evidence type="ECO:0000256" key="1">
    <source>
        <dbReference type="SAM" id="MobiDB-lite"/>
    </source>
</evidence>